<keyword evidence="3" id="KW-1185">Reference proteome</keyword>
<dbReference type="OMA" id="KEYSTHE"/>
<dbReference type="Proteomes" id="UP000054558">
    <property type="component" value="Unassembled WGS sequence"/>
</dbReference>
<dbReference type="STRING" id="105231.A0A1Y1HRG7"/>
<evidence type="ECO:0000256" key="1">
    <source>
        <dbReference type="SAM" id="Coils"/>
    </source>
</evidence>
<accession>A0A1Y1HRG7</accession>
<organism evidence="2 3">
    <name type="scientific">Klebsormidium nitens</name>
    <name type="common">Green alga</name>
    <name type="synonym">Ulothrix nitens</name>
    <dbReference type="NCBI Taxonomy" id="105231"/>
    <lineage>
        <taxon>Eukaryota</taxon>
        <taxon>Viridiplantae</taxon>
        <taxon>Streptophyta</taxon>
        <taxon>Klebsormidiophyceae</taxon>
        <taxon>Klebsormidiales</taxon>
        <taxon>Klebsormidiaceae</taxon>
        <taxon>Klebsormidium</taxon>
    </lineage>
</organism>
<keyword evidence="1" id="KW-0175">Coiled coil</keyword>
<evidence type="ECO:0000313" key="2">
    <source>
        <dbReference type="EMBL" id="GAQ81224.1"/>
    </source>
</evidence>
<evidence type="ECO:0000313" key="3">
    <source>
        <dbReference type="Proteomes" id="UP000054558"/>
    </source>
</evidence>
<dbReference type="EMBL" id="DF237023">
    <property type="protein sequence ID" value="GAQ81224.1"/>
    <property type="molecule type" value="Genomic_DNA"/>
</dbReference>
<dbReference type="AlphaFoldDB" id="A0A1Y1HRG7"/>
<dbReference type="PANTHER" id="PTHR34554">
    <property type="entry name" value="RGS1-HXK1-INTERACTING PROTEIN 1"/>
    <property type="match status" value="1"/>
</dbReference>
<reference evidence="2 3" key="1">
    <citation type="journal article" date="2014" name="Nat. Commun.">
        <title>Klebsormidium flaccidum genome reveals primary factors for plant terrestrial adaptation.</title>
        <authorList>
            <person name="Hori K."/>
            <person name="Maruyama F."/>
            <person name="Fujisawa T."/>
            <person name="Togashi T."/>
            <person name="Yamamoto N."/>
            <person name="Seo M."/>
            <person name="Sato S."/>
            <person name="Yamada T."/>
            <person name="Mori H."/>
            <person name="Tajima N."/>
            <person name="Moriyama T."/>
            <person name="Ikeuchi M."/>
            <person name="Watanabe M."/>
            <person name="Wada H."/>
            <person name="Kobayashi K."/>
            <person name="Saito M."/>
            <person name="Masuda T."/>
            <person name="Sasaki-Sekimoto Y."/>
            <person name="Mashiguchi K."/>
            <person name="Awai K."/>
            <person name="Shimojima M."/>
            <person name="Masuda S."/>
            <person name="Iwai M."/>
            <person name="Nobusawa T."/>
            <person name="Narise T."/>
            <person name="Kondo S."/>
            <person name="Saito H."/>
            <person name="Sato R."/>
            <person name="Murakawa M."/>
            <person name="Ihara Y."/>
            <person name="Oshima-Yamada Y."/>
            <person name="Ohtaka K."/>
            <person name="Satoh M."/>
            <person name="Sonobe K."/>
            <person name="Ishii M."/>
            <person name="Ohtani R."/>
            <person name="Kanamori-Sato M."/>
            <person name="Honoki R."/>
            <person name="Miyazaki D."/>
            <person name="Mochizuki H."/>
            <person name="Umetsu J."/>
            <person name="Higashi K."/>
            <person name="Shibata D."/>
            <person name="Kamiya Y."/>
            <person name="Sato N."/>
            <person name="Nakamura Y."/>
            <person name="Tabata S."/>
            <person name="Ida S."/>
            <person name="Kurokawa K."/>
            <person name="Ohta H."/>
        </authorList>
    </citation>
    <scope>NUCLEOTIDE SEQUENCE [LARGE SCALE GENOMIC DNA]</scope>
    <source>
        <strain evidence="2 3">NIES-2285</strain>
    </source>
</reference>
<sequence>MAKPEDSVVATLSKSADEARAWFNDNVRGQNDQVDQVLKQVDSGRAAVMEQAAIATKVASEQVEEAKTFVNKSAEVYKQYENLVFDHLQKGVYWSFSHPFAAGASSLLLLSVVAKGPRRFLVRNTVGRFWNEEALLSSAERRVEALRQDVGLLKQEREKLDERVNLGLVEFQSGYQKLRDAGARVSSLSRTVMKTENRAAGLKDDLRELPARQAIKLRADVATLEAEAHAYRKALEKRLASLARLQVPI</sequence>
<feature type="coiled-coil region" evidence="1">
    <location>
        <begin position="136"/>
        <end position="163"/>
    </location>
</feature>
<name>A0A1Y1HRG7_KLENI</name>
<dbReference type="PANTHER" id="PTHR34554:SF2">
    <property type="entry name" value="RGS1-HXK1-INTERACTING PROTEIN 1"/>
    <property type="match status" value="1"/>
</dbReference>
<dbReference type="InterPro" id="IPR053284">
    <property type="entry name" value="RGS1-HXK1_interactor"/>
</dbReference>
<protein>
    <submittedName>
        <fullName evidence="2">Uncharacterized protein</fullName>
    </submittedName>
</protein>
<dbReference type="OrthoDB" id="1914410at2759"/>
<proteinExistence type="predicted"/>
<gene>
    <name evidence="2" type="ORF">KFL_000740240</name>
</gene>